<dbReference type="Gene3D" id="3.30.1150.10">
    <property type="match status" value="1"/>
</dbReference>
<evidence type="ECO:0000256" key="2">
    <source>
        <dbReference type="ARBA" id="ARBA00022692"/>
    </source>
</evidence>
<proteinExistence type="predicted"/>
<dbReference type="Pfam" id="PF03544">
    <property type="entry name" value="TonB_C"/>
    <property type="match status" value="1"/>
</dbReference>
<comment type="subcellular location">
    <subcellularLocation>
        <location evidence="1">Membrane</location>
        <topology evidence="1">Single-pass membrane protein</topology>
    </subcellularLocation>
</comment>
<protein>
    <submittedName>
        <fullName evidence="7">TonB family C-terminal domain-containing protein</fullName>
    </submittedName>
</protein>
<dbReference type="PROSITE" id="PS52015">
    <property type="entry name" value="TONB_CTD"/>
    <property type="match status" value="1"/>
</dbReference>
<feature type="transmembrane region" description="Helical" evidence="5">
    <location>
        <begin position="311"/>
        <end position="331"/>
    </location>
</feature>
<keyword evidence="4 5" id="KW-0472">Membrane</keyword>
<keyword evidence="8" id="KW-1185">Reference proteome</keyword>
<accession>A0A521DBT8</accession>
<dbReference type="PANTHER" id="PTHR34978">
    <property type="entry name" value="POSSIBLE SENSOR-TRANSDUCER PROTEIN BLAR"/>
    <property type="match status" value="1"/>
</dbReference>
<reference evidence="7 8" key="1">
    <citation type="submission" date="2017-05" db="EMBL/GenBank/DDBJ databases">
        <authorList>
            <person name="Varghese N."/>
            <person name="Submissions S."/>
        </authorList>
    </citation>
    <scope>NUCLEOTIDE SEQUENCE [LARGE SCALE GENOMIC DNA]</scope>
    <source>
        <strain evidence="7 8">DSM 21985</strain>
    </source>
</reference>
<dbReference type="GO" id="GO:0055085">
    <property type="term" value="P:transmembrane transport"/>
    <property type="evidence" value="ECO:0007669"/>
    <property type="project" value="InterPro"/>
</dbReference>
<keyword evidence="2 5" id="KW-0812">Transmembrane</keyword>
<dbReference type="EMBL" id="FXTP01000008">
    <property type="protein sequence ID" value="SMO69169.1"/>
    <property type="molecule type" value="Genomic_DNA"/>
</dbReference>
<dbReference type="InterPro" id="IPR037682">
    <property type="entry name" value="TonB_C"/>
</dbReference>
<dbReference type="SUPFAM" id="SSF74653">
    <property type="entry name" value="TolA/TonB C-terminal domain"/>
    <property type="match status" value="1"/>
</dbReference>
<dbReference type="OrthoDB" id="1522859at2"/>
<dbReference type="PANTHER" id="PTHR34978:SF3">
    <property type="entry name" value="SLR0241 PROTEIN"/>
    <property type="match status" value="1"/>
</dbReference>
<evidence type="ECO:0000256" key="4">
    <source>
        <dbReference type="ARBA" id="ARBA00023136"/>
    </source>
</evidence>
<evidence type="ECO:0000259" key="6">
    <source>
        <dbReference type="PROSITE" id="PS52015"/>
    </source>
</evidence>
<feature type="transmembrane region" description="Helical" evidence="5">
    <location>
        <begin position="49"/>
        <end position="69"/>
    </location>
</feature>
<dbReference type="Pfam" id="PF05569">
    <property type="entry name" value="Peptidase_M56"/>
    <property type="match status" value="1"/>
</dbReference>
<dbReference type="AlphaFoldDB" id="A0A521DBT8"/>
<dbReference type="Proteomes" id="UP000317557">
    <property type="component" value="Unassembled WGS sequence"/>
</dbReference>
<evidence type="ECO:0000256" key="1">
    <source>
        <dbReference type="ARBA" id="ARBA00004167"/>
    </source>
</evidence>
<dbReference type="NCBIfam" id="TIGR01352">
    <property type="entry name" value="tonB_Cterm"/>
    <property type="match status" value="1"/>
</dbReference>
<evidence type="ECO:0000256" key="3">
    <source>
        <dbReference type="ARBA" id="ARBA00022989"/>
    </source>
</evidence>
<evidence type="ECO:0000313" key="7">
    <source>
        <dbReference type="EMBL" id="SMO69169.1"/>
    </source>
</evidence>
<name>A0A521DBT8_9BACT</name>
<evidence type="ECO:0000313" key="8">
    <source>
        <dbReference type="Proteomes" id="UP000317557"/>
    </source>
</evidence>
<feature type="transmembrane region" description="Helical" evidence="5">
    <location>
        <begin position="115"/>
        <end position="136"/>
    </location>
</feature>
<dbReference type="InterPro" id="IPR006260">
    <property type="entry name" value="TonB/TolA_C"/>
</dbReference>
<dbReference type="CDD" id="cd07341">
    <property type="entry name" value="M56_BlaR1_MecR1_like"/>
    <property type="match status" value="1"/>
</dbReference>
<feature type="transmembrane region" description="Helical" evidence="5">
    <location>
        <begin position="18"/>
        <end position="37"/>
    </location>
</feature>
<gene>
    <name evidence="7" type="ORF">SAMN06265219_1085</name>
</gene>
<keyword evidence="3 5" id="KW-1133">Transmembrane helix</keyword>
<sequence>MADLVFTLKSLGSTSLDVFWFPLGIWTVFCALTFLILRYWDTMNPLFHYHLRVAAVLSLPLGIGAAALLQKVPEWFSSSNIETAFFVVQNPIEIVVTANSSVSEATTMDWIDPSLWIGIVTLCLLAISLFMTGRLINSYLDLRSLYKTLSIVDLKDIRSLPQKAYQNVKVAFHDHPLVPFTFGWKQPVIVLPRVLQQQPDKFEMALQHELTHIKRGDYLLQLFLSMIESVFWFHPLIQYGSQEIDTYREISCDQEVLSKSEFSIKSYASLLYELVPLSGSAGRLSVSMAVQQSTLKKRIKTMKYYKLHKASFRQSIAFLLLMIVGITLPIACSDLRTPESLSMEELESSTLQLQGPQISINGLAIENIKGSDQVEVSGLGALVLNTTKGVFKIAPRNFEGSKRAGQVSGNTLSFSINEMDVTVSSSATIINNADESPLWIQHLPYEVQTNTITAIPDAFKQAPPPPPAPGTKSDDGDYFVVVEEMPKLIGGMQAIQSKIEYPEQARKAGIEGQVVVRFVVDENGDVIEPEVVRGISSGADAEALRVVKEAQFEPGMQRGKAVRVQYAMAINFKLQDSDFAAPNPPEKQQSK</sequence>
<evidence type="ECO:0000256" key="5">
    <source>
        <dbReference type="SAM" id="Phobius"/>
    </source>
</evidence>
<dbReference type="GO" id="GO:0016020">
    <property type="term" value="C:membrane"/>
    <property type="evidence" value="ECO:0007669"/>
    <property type="project" value="UniProtKB-SubCell"/>
</dbReference>
<feature type="domain" description="TonB C-terminal" evidence="6">
    <location>
        <begin position="486"/>
        <end position="581"/>
    </location>
</feature>
<dbReference type="InterPro" id="IPR008756">
    <property type="entry name" value="Peptidase_M56"/>
</dbReference>
<dbReference type="RefSeq" id="WP_142454474.1">
    <property type="nucleotide sequence ID" value="NZ_FXTP01000008.1"/>
</dbReference>
<organism evidence="7 8">
    <name type="scientific">Gracilimonas mengyeensis</name>
    <dbReference type="NCBI Taxonomy" id="1302730"/>
    <lineage>
        <taxon>Bacteria</taxon>
        <taxon>Pseudomonadati</taxon>
        <taxon>Balneolota</taxon>
        <taxon>Balneolia</taxon>
        <taxon>Balneolales</taxon>
        <taxon>Balneolaceae</taxon>
        <taxon>Gracilimonas</taxon>
    </lineage>
</organism>
<dbReference type="InterPro" id="IPR052173">
    <property type="entry name" value="Beta-lactam_resp_regulator"/>
</dbReference>